<dbReference type="SMART" id="SM00875">
    <property type="entry name" value="BACK"/>
    <property type="match status" value="1"/>
</dbReference>
<organism evidence="3 4">
    <name type="scientific">Periplaneta americana</name>
    <name type="common">American cockroach</name>
    <name type="synonym">Blatta americana</name>
    <dbReference type="NCBI Taxonomy" id="6978"/>
    <lineage>
        <taxon>Eukaryota</taxon>
        <taxon>Metazoa</taxon>
        <taxon>Ecdysozoa</taxon>
        <taxon>Arthropoda</taxon>
        <taxon>Hexapoda</taxon>
        <taxon>Insecta</taxon>
        <taxon>Pterygota</taxon>
        <taxon>Neoptera</taxon>
        <taxon>Polyneoptera</taxon>
        <taxon>Dictyoptera</taxon>
        <taxon>Blattodea</taxon>
        <taxon>Blattoidea</taxon>
        <taxon>Blattidae</taxon>
        <taxon>Blattinae</taxon>
        <taxon>Periplaneta</taxon>
    </lineage>
</organism>
<dbReference type="Pfam" id="PF23651">
    <property type="entry name" value="TRAF_BTBD17"/>
    <property type="match status" value="1"/>
</dbReference>
<dbReference type="Proteomes" id="UP001148838">
    <property type="component" value="Unassembled WGS sequence"/>
</dbReference>
<dbReference type="Pfam" id="PF07707">
    <property type="entry name" value="BACK"/>
    <property type="match status" value="1"/>
</dbReference>
<dbReference type="SUPFAM" id="SSF54695">
    <property type="entry name" value="POZ domain"/>
    <property type="match status" value="1"/>
</dbReference>
<dbReference type="InterPro" id="IPR000210">
    <property type="entry name" value="BTB/POZ_dom"/>
</dbReference>
<dbReference type="InterPro" id="IPR056184">
    <property type="entry name" value="TRAF_BTBD17"/>
</dbReference>
<protein>
    <recommendedName>
        <fullName evidence="2">BTB domain-containing protein</fullName>
    </recommendedName>
</protein>
<evidence type="ECO:0000313" key="3">
    <source>
        <dbReference type="EMBL" id="KAJ4450308.1"/>
    </source>
</evidence>
<name>A0ABQ8TVG0_PERAM</name>
<sequence>MFRSGSSRETHQSTPEKMEVNGSQKADNTAASKPVGDIEVDNSATVLLKIATLYAERLMSDICLLVGGNEYPAHRLILCASSEVFQVMLMNPEWSESQESCVVLQETPACAAIFGDFLRYFYTGQIRINHLIVMPVLALADKYNVKDLVKLCIEYMCEHIAHAAANNQLISWLQYTLTCGHYQVAQVCLCWSKHQRNHMFAMQHFPLPFALHTSPEAGLARFRGEIEPRKLTSMYVFDLRFIGFEINLRFVYGMRCIGKGRAAGKTLCSVLNTPAPPVLYNKVNSVLLVSLEKVAEQCMQDAAIEAVNDNEIAVALDGTWQKRGHSSLHGVVTATSVDTGKVLDIECLLKYCMSCKRREKCEDNCEVNYAGSSGGMEADGAVRIFERDLAQPDLLKKCLHGRTQNPNESFNNLIWTTVPKNVFVGNSTLKLGVLEAVLSFNLGNIERAKVLQQLGIDPGFYTMRHIETLDAIRLKDAERQAEEMTKEARKKRRSEKRKREDQEDPEYGRKYHDRARSLALREKESGCWLQALPSSNIGTLMDNTSFKIAIALRLGVKICFPHKCICGADVDSSGLHGLSCLKNSGRFSRHIMINDIIKRALISAGFPTILEPIGINRSDGKRPDGLTLTPFSKGKSLLWDATCYYTFASSYLPKTSKLSGSAAASAVTIKRNKYLDLLDRYNFVVFAVESMGPWCSEAKMLTSDIGKYLSALNGDSRSTAFLRQRISIAIQRGNAISVMGTFAESKSLEEIFYFGELHYTWYFISVIIILLQVCQNFVKWNLELVAETTDFGNFEPEILVSLLQQNDLVVHNEMALYRRGYLHYFSCVVKWLDLQKERLSQDSSNTIEDINAHMEQLVVEVMSHVRFPMMSPRQLAELLLSPLTKTYKEFFVERMAIGMSFHSGQTERVQEVLQTDEGRLLFTPRLYTADTWSTLLSVENVPLLPAYHTCTLVFSSRSSLAEHAGDHACEWVVDVYPKGVWFRKFYLIVWQGTVEVPESVLRTVRLSVMCRDPPPAGHTRVKVGILIRGVQDGVEHIRTVIERNHHFGETDKVLNFDDLLSFDELNSPPGGTSGSGSSSPYLVGRNRDILKLHIVIAPLSDVCSTTAPSFTIK</sequence>
<dbReference type="PROSITE" id="PS50097">
    <property type="entry name" value="BTB"/>
    <property type="match status" value="1"/>
</dbReference>
<comment type="caution">
    <text evidence="3">The sequence shown here is derived from an EMBL/GenBank/DDBJ whole genome shotgun (WGS) entry which is preliminary data.</text>
</comment>
<reference evidence="3 4" key="1">
    <citation type="journal article" date="2022" name="Allergy">
        <title>Genome assembly and annotation of Periplaneta americana reveal a comprehensive cockroach allergen profile.</title>
        <authorList>
            <person name="Wang L."/>
            <person name="Xiong Q."/>
            <person name="Saelim N."/>
            <person name="Wang L."/>
            <person name="Nong W."/>
            <person name="Wan A.T."/>
            <person name="Shi M."/>
            <person name="Liu X."/>
            <person name="Cao Q."/>
            <person name="Hui J.H.L."/>
            <person name="Sookrung N."/>
            <person name="Leung T.F."/>
            <person name="Tungtrongchitr A."/>
            <person name="Tsui S.K.W."/>
        </authorList>
    </citation>
    <scope>NUCLEOTIDE SEQUENCE [LARGE SCALE GENOMIC DNA]</scope>
    <source>
        <strain evidence="3">PWHHKU_190912</strain>
    </source>
</reference>
<dbReference type="InterPro" id="IPR051481">
    <property type="entry name" value="BTB-POZ/Galectin-3-binding"/>
</dbReference>
<accession>A0ABQ8TVG0</accession>
<evidence type="ECO:0000259" key="2">
    <source>
        <dbReference type="PROSITE" id="PS50097"/>
    </source>
</evidence>
<dbReference type="InterPro" id="IPR049012">
    <property type="entry name" value="Mutator_transp_dom"/>
</dbReference>
<proteinExistence type="predicted"/>
<dbReference type="Gene3D" id="3.30.710.10">
    <property type="entry name" value="Potassium Channel Kv1.1, Chain A"/>
    <property type="match status" value="1"/>
</dbReference>
<dbReference type="EMBL" id="JAJSOF020000003">
    <property type="protein sequence ID" value="KAJ4450308.1"/>
    <property type="molecule type" value="Genomic_DNA"/>
</dbReference>
<dbReference type="Pfam" id="PF20700">
    <property type="entry name" value="Mutator"/>
    <property type="match status" value="1"/>
</dbReference>
<dbReference type="Pfam" id="PF00651">
    <property type="entry name" value="BTB"/>
    <property type="match status" value="1"/>
</dbReference>
<dbReference type="PANTHER" id="PTHR24410">
    <property type="entry name" value="HL07962P-RELATED"/>
    <property type="match status" value="1"/>
</dbReference>
<dbReference type="PANTHER" id="PTHR24410:SF41">
    <property type="entry name" value="HL07962P"/>
    <property type="match status" value="1"/>
</dbReference>
<dbReference type="CDD" id="cd18493">
    <property type="entry name" value="BACK_BTBD17"/>
    <property type="match status" value="1"/>
</dbReference>
<dbReference type="InterPro" id="IPR011705">
    <property type="entry name" value="BACK"/>
</dbReference>
<feature type="compositionally biased region" description="Polar residues" evidence="1">
    <location>
        <begin position="20"/>
        <end position="31"/>
    </location>
</feature>
<feature type="region of interest" description="Disordered" evidence="1">
    <location>
        <begin position="1"/>
        <end position="34"/>
    </location>
</feature>
<gene>
    <name evidence="3" type="ORF">ANN_01728</name>
</gene>
<feature type="region of interest" description="Disordered" evidence="1">
    <location>
        <begin position="480"/>
        <end position="508"/>
    </location>
</feature>
<feature type="domain" description="BTB" evidence="2">
    <location>
        <begin position="60"/>
        <end position="130"/>
    </location>
</feature>
<feature type="compositionally biased region" description="Basic and acidic residues" evidence="1">
    <location>
        <begin position="1"/>
        <end position="19"/>
    </location>
</feature>
<dbReference type="SMART" id="SM00225">
    <property type="entry name" value="BTB"/>
    <property type="match status" value="1"/>
</dbReference>
<dbReference type="CDD" id="cd18292">
    <property type="entry name" value="BTB_POZ_BTBD17"/>
    <property type="match status" value="1"/>
</dbReference>
<evidence type="ECO:0000256" key="1">
    <source>
        <dbReference type="SAM" id="MobiDB-lite"/>
    </source>
</evidence>
<evidence type="ECO:0000313" key="4">
    <source>
        <dbReference type="Proteomes" id="UP001148838"/>
    </source>
</evidence>
<dbReference type="Gene3D" id="1.25.40.420">
    <property type="match status" value="1"/>
</dbReference>
<dbReference type="InterPro" id="IPR011333">
    <property type="entry name" value="SKP1/BTB/POZ_sf"/>
</dbReference>
<keyword evidence="4" id="KW-1185">Reference proteome</keyword>
<feature type="compositionally biased region" description="Basic and acidic residues" evidence="1">
    <location>
        <begin position="497"/>
        <end position="508"/>
    </location>
</feature>